<gene>
    <name evidence="1" type="ORF">U9M48_015544</name>
</gene>
<dbReference type="Proteomes" id="UP001341281">
    <property type="component" value="Chromosome 03"/>
</dbReference>
<proteinExistence type="predicted"/>
<evidence type="ECO:0000313" key="1">
    <source>
        <dbReference type="EMBL" id="WVZ66303.1"/>
    </source>
</evidence>
<keyword evidence="2" id="KW-1185">Reference proteome</keyword>
<reference evidence="1 2" key="1">
    <citation type="submission" date="2024-02" db="EMBL/GenBank/DDBJ databases">
        <title>High-quality chromosome-scale genome assembly of Pensacola bahiagrass (Paspalum notatum Flugge var. saurae).</title>
        <authorList>
            <person name="Vega J.M."/>
            <person name="Podio M."/>
            <person name="Orjuela J."/>
            <person name="Siena L.A."/>
            <person name="Pessino S.C."/>
            <person name="Combes M.C."/>
            <person name="Mariac C."/>
            <person name="Albertini E."/>
            <person name="Pupilli F."/>
            <person name="Ortiz J.P.A."/>
            <person name="Leblanc O."/>
        </authorList>
    </citation>
    <scope>NUCLEOTIDE SEQUENCE [LARGE SCALE GENOMIC DNA]</scope>
    <source>
        <strain evidence="1">R1</strain>
        <tissue evidence="1">Leaf</tissue>
    </source>
</reference>
<accession>A0AAQ3T456</accession>
<dbReference type="AlphaFoldDB" id="A0AAQ3T456"/>
<dbReference type="EMBL" id="CP144747">
    <property type="protein sequence ID" value="WVZ66303.1"/>
    <property type="molecule type" value="Genomic_DNA"/>
</dbReference>
<organism evidence="1 2">
    <name type="scientific">Paspalum notatum var. saurae</name>
    <dbReference type="NCBI Taxonomy" id="547442"/>
    <lineage>
        <taxon>Eukaryota</taxon>
        <taxon>Viridiplantae</taxon>
        <taxon>Streptophyta</taxon>
        <taxon>Embryophyta</taxon>
        <taxon>Tracheophyta</taxon>
        <taxon>Spermatophyta</taxon>
        <taxon>Magnoliopsida</taxon>
        <taxon>Liliopsida</taxon>
        <taxon>Poales</taxon>
        <taxon>Poaceae</taxon>
        <taxon>PACMAD clade</taxon>
        <taxon>Panicoideae</taxon>
        <taxon>Andropogonodae</taxon>
        <taxon>Paspaleae</taxon>
        <taxon>Paspalinae</taxon>
        <taxon>Paspalum</taxon>
    </lineage>
</organism>
<sequence length="103" mass="11409">MIIAWALLTGDIDEHWKPHINSTEVQRHLLMHQIEVHHLGDSTLPVEEPWSNHVPGHCVPSAIQVAFAPCLASALYASERSGILVKSASKRTLNSSYSLDMCL</sequence>
<evidence type="ECO:0000313" key="2">
    <source>
        <dbReference type="Proteomes" id="UP001341281"/>
    </source>
</evidence>
<protein>
    <submittedName>
        <fullName evidence="1">Uncharacterized protein</fullName>
    </submittedName>
</protein>
<name>A0AAQ3T456_PASNO</name>